<dbReference type="WBParaSite" id="Hba_05401">
    <property type="protein sequence ID" value="Hba_05401"/>
    <property type="gene ID" value="Hba_05401"/>
</dbReference>
<accession>A0A1I7WK37</accession>
<dbReference type="PANTHER" id="PTHR20870:SF0">
    <property type="entry name" value="BARDET-BIEDL SYNDROME 1 PROTEIN"/>
    <property type="match status" value="1"/>
</dbReference>
<dbReference type="PANTHER" id="PTHR20870">
    <property type="entry name" value="BARDET-BIEDL SYNDROME 1 PROTEIN"/>
    <property type="match status" value="1"/>
</dbReference>
<dbReference type="InterPro" id="IPR028784">
    <property type="entry name" value="BBS1"/>
</dbReference>
<dbReference type="GO" id="GO:0005119">
    <property type="term" value="F:smoothened binding"/>
    <property type="evidence" value="ECO:0007669"/>
    <property type="project" value="TreeGrafter"/>
</dbReference>
<dbReference type="GO" id="GO:0005813">
    <property type="term" value="C:centrosome"/>
    <property type="evidence" value="ECO:0007669"/>
    <property type="project" value="TreeGrafter"/>
</dbReference>
<dbReference type="Proteomes" id="UP000095283">
    <property type="component" value="Unplaced"/>
</dbReference>
<dbReference type="InterPro" id="IPR056419">
    <property type="entry name" value="GAE_BBS1"/>
</dbReference>
<proteinExistence type="predicted"/>
<sequence>MASASLLSQSKGPYEDLNYFIMLPNNFLEFSYSWTIRAQLKLFQSSSVVINGGLIVKLFRRKALLDEKIDLNPHPRAYNIKLNIPKKTRIFIDQTVREREHAVQINQTYQKDLFLIKHHTTSAFAHLSITATDTVSTNPNEPVDITVDVNGFGPSFRLIVKLSCSSKNPLYNMWLSIVFNPSLYQFDTTLIPVSVLMPGHFYTFTSLVECLTPEKGLSEDIRVLLIRDDRPTPIVTAIVTMPISEVSLLD</sequence>
<dbReference type="Pfam" id="PF23304">
    <property type="entry name" value="GAE_BBS1"/>
    <property type="match status" value="1"/>
</dbReference>
<evidence type="ECO:0000259" key="1">
    <source>
        <dbReference type="Pfam" id="PF23304"/>
    </source>
</evidence>
<keyword evidence="2" id="KW-1185">Reference proteome</keyword>
<dbReference type="GO" id="GO:0061512">
    <property type="term" value="P:protein localization to cilium"/>
    <property type="evidence" value="ECO:0007669"/>
    <property type="project" value="TreeGrafter"/>
</dbReference>
<reference evidence="3" key="1">
    <citation type="submission" date="2016-11" db="UniProtKB">
        <authorList>
            <consortium name="WormBaseParasite"/>
        </authorList>
    </citation>
    <scope>IDENTIFICATION</scope>
</reference>
<dbReference type="GO" id="GO:0034464">
    <property type="term" value="C:BBSome"/>
    <property type="evidence" value="ECO:0007669"/>
    <property type="project" value="InterPro"/>
</dbReference>
<dbReference type="AlphaFoldDB" id="A0A1I7WK37"/>
<protein>
    <submittedName>
        <fullName evidence="3">Cadherin domain-containing protein</fullName>
    </submittedName>
</protein>
<dbReference type="GO" id="GO:1905515">
    <property type="term" value="P:non-motile cilium assembly"/>
    <property type="evidence" value="ECO:0007669"/>
    <property type="project" value="InterPro"/>
</dbReference>
<evidence type="ECO:0000313" key="3">
    <source>
        <dbReference type="WBParaSite" id="Hba_05401"/>
    </source>
</evidence>
<dbReference type="GO" id="GO:0005113">
    <property type="term" value="F:patched binding"/>
    <property type="evidence" value="ECO:0007669"/>
    <property type="project" value="TreeGrafter"/>
</dbReference>
<feature type="domain" description="Bardet-Biedl syndrome 1 protein GAE" evidence="1">
    <location>
        <begin position="145"/>
        <end position="245"/>
    </location>
</feature>
<dbReference type="GO" id="GO:0005930">
    <property type="term" value="C:axoneme"/>
    <property type="evidence" value="ECO:0007669"/>
    <property type="project" value="TreeGrafter"/>
</dbReference>
<organism evidence="2 3">
    <name type="scientific">Heterorhabditis bacteriophora</name>
    <name type="common">Entomopathogenic nematode worm</name>
    <dbReference type="NCBI Taxonomy" id="37862"/>
    <lineage>
        <taxon>Eukaryota</taxon>
        <taxon>Metazoa</taxon>
        <taxon>Ecdysozoa</taxon>
        <taxon>Nematoda</taxon>
        <taxon>Chromadorea</taxon>
        <taxon>Rhabditida</taxon>
        <taxon>Rhabditina</taxon>
        <taxon>Rhabditomorpha</taxon>
        <taxon>Strongyloidea</taxon>
        <taxon>Heterorhabditidae</taxon>
        <taxon>Heterorhabditis</taxon>
    </lineage>
</organism>
<name>A0A1I7WK37_HETBA</name>
<evidence type="ECO:0000313" key="2">
    <source>
        <dbReference type="Proteomes" id="UP000095283"/>
    </source>
</evidence>